<evidence type="ECO:0000313" key="2">
    <source>
        <dbReference type="Proteomes" id="UP000636793"/>
    </source>
</evidence>
<accession>A0A916SXP6</accession>
<dbReference type="Pfam" id="PF14390">
    <property type="entry name" value="DUF4420"/>
    <property type="match status" value="1"/>
</dbReference>
<name>A0A916SXP6_9MICO</name>
<evidence type="ECO:0008006" key="3">
    <source>
        <dbReference type="Google" id="ProtNLM"/>
    </source>
</evidence>
<dbReference type="RefSeq" id="WP_188835443.1">
    <property type="nucleotide sequence ID" value="NZ_BMHI01000001.1"/>
</dbReference>
<dbReference type="InterPro" id="IPR025534">
    <property type="entry name" value="DUF4420"/>
</dbReference>
<dbReference type="Proteomes" id="UP000636793">
    <property type="component" value="Unassembled WGS sequence"/>
</dbReference>
<protein>
    <recommendedName>
        <fullName evidence="3">PD-(D/E)XK motif protein</fullName>
    </recommendedName>
</protein>
<keyword evidence="2" id="KW-1185">Reference proteome</keyword>
<sequence>MSESELLARWRADLSTGLLGVQLVDVDHPLEIYVGASDLGAPRIQVRSRLRPHVPELSDIVVVDRVHKNDRWILTLTLVDAHFSEVFLRLSAHMVSRSRSGGDEARAWAAVDAVFDEWRRLLKPRPTGLLSLEALRGLIGETWFLRHRLMTKMPADTALLGWLGPMGAPQDFWYSGLGALEAKAIGPSARAVRVSSAEQLDLEAMALIVLQVPQAAPSETGAVNLRGLVGSLVDALGAISCPHDEVDVRLNRLGVDISEDYYRDMNFRVASIETYAVNAAFPAIRASSLPPGVGGVTYAIERTALTPHLTSSETLG</sequence>
<gene>
    <name evidence="1" type="ORF">GCM10011492_05880</name>
</gene>
<organism evidence="1 2">
    <name type="scientific">Flexivirga endophytica</name>
    <dbReference type="NCBI Taxonomy" id="1849103"/>
    <lineage>
        <taxon>Bacteria</taxon>
        <taxon>Bacillati</taxon>
        <taxon>Actinomycetota</taxon>
        <taxon>Actinomycetes</taxon>
        <taxon>Micrococcales</taxon>
        <taxon>Dermacoccaceae</taxon>
        <taxon>Flexivirga</taxon>
    </lineage>
</organism>
<dbReference type="EMBL" id="BMHI01000001">
    <property type="protein sequence ID" value="GGB18842.1"/>
    <property type="molecule type" value="Genomic_DNA"/>
</dbReference>
<dbReference type="AlphaFoldDB" id="A0A916SXP6"/>
<comment type="caution">
    <text evidence="1">The sequence shown here is derived from an EMBL/GenBank/DDBJ whole genome shotgun (WGS) entry which is preliminary data.</text>
</comment>
<evidence type="ECO:0000313" key="1">
    <source>
        <dbReference type="EMBL" id="GGB18842.1"/>
    </source>
</evidence>
<reference evidence="1" key="1">
    <citation type="journal article" date="2014" name="Int. J. Syst. Evol. Microbiol.">
        <title>Complete genome sequence of Corynebacterium casei LMG S-19264T (=DSM 44701T), isolated from a smear-ripened cheese.</title>
        <authorList>
            <consortium name="US DOE Joint Genome Institute (JGI-PGF)"/>
            <person name="Walter F."/>
            <person name="Albersmeier A."/>
            <person name="Kalinowski J."/>
            <person name="Ruckert C."/>
        </authorList>
    </citation>
    <scope>NUCLEOTIDE SEQUENCE</scope>
    <source>
        <strain evidence="1">CGMCC 1.15085</strain>
    </source>
</reference>
<reference evidence="1" key="2">
    <citation type="submission" date="2020-09" db="EMBL/GenBank/DDBJ databases">
        <authorList>
            <person name="Sun Q."/>
            <person name="Zhou Y."/>
        </authorList>
    </citation>
    <scope>NUCLEOTIDE SEQUENCE</scope>
    <source>
        <strain evidence="1">CGMCC 1.15085</strain>
    </source>
</reference>
<proteinExistence type="predicted"/>